<sequence length="53" mass="5771">MKDFIILCAKIALGIFIAGALILGTVKGSANDSLLNKTKNVMQQSLEFQKNYP</sequence>
<comment type="caution">
    <text evidence="1">The sequence shown here is derived from an EMBL/GenBank/DDBJ whole genome shotgun (WGS) entry which is preliminary data.</text>
</comment>
<dbReference type="AlphaFoldDB" id="A0A9W5YCG3"/>
<gene>
    <name evidence="1" type="ORF">SH1V18_11880</name>
</gene>
<accession>A0A9W5YCG3</accession>
<proteinExistence type="predicted"/>
<reference evidence="1" key="1">
    <citation type="submission" date="2022-06" db="EMBL/GenBank/DDBJ databases">
        <title>Vallitalea longa sp. nov., an anaerobic bacterium isolated from marine sediment.</title>
        <authorList>
            <person name="Hirano S."/>
            <person name="Terahara T."/>
            <person name="Mori K."/>
            <person name="Hamada M."/>
            <person name="Matsumoto R."/>
            <person name="Kobayashi T."/>
        </authorList>
    </citation>
    <scope>NUCLEOTIDE SEQUENCE</scope>
    <source>
        <strain evidence="1">SH18-1</strain>
    </source>
</reference>
<name>A0A9W5YCG3_9FIRM</name>
<dbReference type="Proteomes" id="UP001144256">
    <property type="component" value="Unassembled WGS sequence"/>
</dbReference>
<keyword evidence="2" id="KW-1185">Reference proteome</keyword>
<evidence type="ECO:0000313" key="1">
    <source>
        <dbReference type="EMBL" id="GKX28708.1"/>
    </source>
</evidence>
<organism evidence="1 2">
    <name type="scientific">Vallitalea longa</name>
    <dbReference type="NCBI Taxonomy" id="2936439"/>
    <lineage>
        <taxon>Bacteria</taxon>
        <taxon>Bacillati</taxon>
        <taxon>Bacillota</taxon>
        <taxon>Clostridia</taxon>
        <taxon>Lachnospirales</taxon>
        <taxon>Vallitaleaceae</taxon>
        <taxon>Vallitalea</taxon>
    </lineage>
</organism>
<evidence type="ECO:0000313" key="2">
    <source>
        <dbReference type="Proteomes" id="UP001144256"/>
    </source>
</evidence>
<protein>
    <submittedName>
        <fullName evidence="1">Uncharacterized protein</fullName>
    </submittedName>
</protein>
<dbReference type="RefSeq" id="WP_281813298.1">
    <property type="nucleotide sequence ID" value="NZ_BRLB01000001.1"/>
</dbReference>
<dbReference type="EMBL" id="BRLB01000001">
    <property type="protein sequence ID" value="GKX28708.1"/>
    <property type="molecule type" value="Genomic_DNA"/>
</dbReference>